<dbReference type="OrthoDB" id="8194903at2759"/>
<organism evidence="1 2">
    <name type="scientific">Trichomalopsis sarcophagae</name>
    <dbReference type="NCBI Taxonomy" id="543379"/>
    <lineage>
        <taxon>Eukaryota</taxon>
        <taxon>Metazoa</taxon>
        <taxon>Ecdysozoa</taxon>
        <taxon>Arthropoda</taxon>
        <taxon>Hexapoda</taxon>
        <taxon>Insecta</taxon>
        <taxon>Pterygota</taxon>
        <taxon>Neoptera</taxon>
        <taxon>Endopterygota</taxon>
        <taxon>Hymenoptera</taxon>
        <taxon>Apocrita</taxon>
        <taxon>Proctotrupomorpha</taxon>
        <taxon>Chalcidoidea</taxon>
        <taxon>Pteromalidae</taxon>
        <taxon>Pteromalinae</taxon>
        <taxon>Trichomalopsis</taxon>
    </lineage>
</organism>
<gene>
    <name evidence="1" type="ORF">TSAR_016623</name>
</gene>
<dbReference type="Proteomes" id="UP000215335">
    <property type="component" value="Unassembled WGS sequence"/>
</dbReference>
<evidence type="ECO:0000313" key="2">
    <source>
        <dbReference type="Proteomes" id="UP000215335"/>
    </source>
</evidence>
<keyword evidence="2" id="KW-1185">Reference proteome</keyword>
<reference evidence="1 2" key="1">
    <citation type="journal article" date="2017" name="Curr. Biol.">
        <title>The Evolution of Venom by Co-option of Single-Copy Genes.</title>
        <authorList>
            <person name="Martinson E.O."/>
            <person name="Mrinalini"/>
            <person name="Kelkar Y.D."/>
            <person name="Chang C.H."/>
            <person name="Werren J.H."/>
        </authorList>
    </citation>
    <scope>NUCLEOTIDE SEQUENCE [LARGE SCALE GENOMIC DNA]</scope>
    <source>
        <strain evidence="1 2">Alberta</strain>
        <tissue evidence="1">Whole body</tissue>
    </source>
</reference>
<comment type="caution">
    <text evidence="1">The sequence shown here is derived from an EMBL/GenBank/DDBJ whole genome shotgun (WGS) entry which is preliminary data.</text>
</comment>
<proteinExistence type="predicted"/>
<accession>A0A232FDQ7</accession>
<dbReference type="EMBL" id="NNAY01000361">
    <property type="protein sequence ID" value="OXU28891.1"/>
    <property type="molecule type" value="Genomic_DNA"/>
</dbReference>
<dbReference type="AlphaFoldDB" id="A0A232FDQ7"/>
<name>A0A232FDQ7_9HYME</name>
<protein>
    <submittedName>
        <fullName evidence="1">Uncharacterized protein</fullName>
    </submittedName>
</protein>
<sequence length="230" mass="26703">MLLNPHRTSVPDDASILNFLKRKRDSSSKIEKKIKKKFCICTDVNVAEVLLLFLNIFKKHSLTWMALLDIFEVLNYIVKANLFPVTKYSVQILINVNNESLSYHIVCEKCNKYFKRKNESKFRINCRCGSIIKSSSVGSFFIEINPTQQLQRLFEDPIVINAVEERFDLNKLSENALEDIFDGKIYKEYSKNTNLLGNPYNFSYTFNTDGCKSADSSKVTIWPIYIYNDT</sequence>
<evidence type="ECO:0000313" key="1">
    <source>
        <dbReference type="EMBL" id="OXU28891.1"/>
    </source>
</evidence>